<dbReference type="PROSITE" id="PS51257">
    <property type="entry name" value="PROKAR_LIPOPROTEIN"/>
    <property type="match status" value="1"/>
</dbReference>
<keyword evidence="1" id="KW-0472">Membrane</keyword>
<sequence>MAREAGHPSDVLLAGHGSFIGCGTSLLEFVGILIIYKGVRTRENSMLISTTWVVFALHRDGGVSRARQDPQTRPAPKRLYNKSGPALFLLSEVGSSHEHT</sequence>
<dbReference type="Proteomes" id="UP000190648">
    <property type="component" value="Unassembled WGS sequence"/>
</dbReference>
<evidence type="ECO:0000256" key="1">
    <source>
        <dbReference type="SAM" id="Phobius"/>
    </source>
</evidence>
<evidence type="ECO:0000313" key="2">
    <source>
        <dbReference type="EMBL" id="OPJ87442.1"/>
    </source>
</evidence>
<dbReference type="AlphaFoldDB" id="A0A1V4KSP2"/>
<accession>A0A1V4KSP2</accession>
<gene>
    <name evidence="2" type="ORF">AV530_000920</name>
</gene>
<keyword evidence="3" id="KW-1185">Reference proteome</keyword>
<comment type="caution">
    <text evidence="2">The sequence shown here is derived from an EMBL/GenBank/DDBJ whole genome shotgun (WGS) entry which is preliminary data.</text>
</comment>
<name>A0A1V4KSP2_PATFA</name>
<dbReference type="EMBL" id="LSYS01001700">
    <property type="protein sequence ID" value="OPJ87442.1"/>
    <property type="molecule type" value="Genomic_DNA"/>
</dbReference>
<protein>
    <submittedName>
        <fullName evidence="2">Uncharacterized protein</fullName>
    </submittedName>
</protein>
<reference evidence="2 3" key="1">
    <citation type="submission" date="2016-02" db="EMBL/GenBank/DDBJ databases">
        <title>Band-tailed pigeon sequencing and assembly.</title>
        <authorList>
            <person name="Soares A.E."/>
            <person name="Novak B.J."/>
            <person name="Rice E.S."/>
            <person name="O'Connell B."/>
            <person name="Chang D."/>
            <person name="Weber S."/>
            <person name="Shapiro B."/>
        </authorList>
    </citation>
    <scope>NUCLEOTIDE SEQUENCE [LARGE SCALE GENOMIC DNA]</scope>
    <source>
        <strain evidence="2">BTP2013</strain>
        <tissue evidence="2">Blood</tissue>
    </source>
</reference>
<feature type="transmembrane region" description="Helical" evidence="1">
    <location>
        <begin position="12"/>
        <end position="36"/>
    </location>
</feature>
<keyword evidence="1" id="KW-1133">Transmembrane helix</keyword>
<proteinExistence type="predicted"/>
<organism evidence="2 3">
    <name type="scientific">Patagioenas fasciata monilis</name>
    <dbReference type="NCBI Taxonomy" id="372326"/>
    <lineage>
        <taxon>Eukaryota</taxon>
        <taxon>Metazoa</taxon>
        <taxon>Chordata</taxon>
        <taxon>Craniata</taxon>
        <taxon>Vertebrata</taxon>
        <taxon>Euteleostomi</taxon>
        <taxon>Archelosauria</taxon>
        <taxon>Archosauria</taxon>
        <taxon>Dinosauria</taxon>
        <taxon>Saurischia</taxon>
        <taxon>Theropoda</taxon>
        <taxon>Coelurosauria</taxon>
        <taxon>Aves</taxon>
        <taxon>Neognathae</taxon>
        <taxon>Neoaves</taxon>
        <taxon>Columbimorphae</taxon>
        <taxon>Columbiformes</taxon>
        <taxon>Columbidae</taxon>
        <taxon>Patagioenas</taxon>
    </lineage>
</organism>
<keyword evidence="1" id="KW-0812">Transmembrane</keyword>
<evidence type="ECO:0000313" key="3">
    <source>
        <dbReference type="Proteomes" id="UP000190648"/>
    </source>
</evidence>